<reference evidence="11 12" key="1">
    <citation type="submission" date="2017-03" db="EMBL/GenBank/DDBJ databases">
        <title>Draft Genome sequence of Marispirochaeta sp. strain JC444.</title>
        <authorList>
            <person name="Shivani Y."/>
            <person name="Subhash Y."/>
            <person name="Sasikala C."/>
            <person name="Ramana C."/>
        </authorList>
    </citation>
    <scope>NUCLEOTIDE SEQUENCE [LARGE SCALE GENOMIC DNA]</scope>
    <source>
        <strain evidence="11 12">JC444</strain>
    </source>
</reference>
<feature type="transmembrane region" description="Helical" evidence="9">
    <location>
        <begin position="89"/>
        <end position="111"/>
    </location>
</feature>
<dbReference type="RefSeq" id="WP_083052989.1">
    <property type="nucleotide sequence ID" value="NZ_MWQY01000034.1"/>
</dbReference>
<feature type="transmembrane region" description="Helical" evidence="9">
    <location>
        <begin position="131"/>
        <end position="149"/>
    </location>
</feature>
<keyword evidence="3" id="KW-1003">Cell membrane</keyword>
<organism evidence="11 12">
    <name type="scientific">Marispirochaeta aestuarii</name>
    <dbReference type="NCBI Taxonomy" id="1963862"/>
    <lineage>
        <taxon>Bacteria</taxon>
        <taxon>Pseudomonadati</taxon>
        <taxon>Spirochaetota</taxon>
        <taxon>Spirochaetia</taxon>
        <taxon>Spirochaetales</taxon>
        <taxon>Spirochaetaceae</taxon>
        <taxon>Marispirochaeta</taxon>
    </lineage>
</organism>
<gene>
    <name evidence="11" type="ORF">B4O97_18415</name>
</gene>
<evidence type="ECO:0000256" key="9">
    <source>
        <dbReference type="SAM" id="Phobius"/>
    </source>
</evidence>
<dbReference type="InterPro" id="IPR007387">
    <property type="entry name" value="TRAP_DctQ"/>
</dbReference>
<name>A0A1Y1RT29_9SPIO</name>
<feature type="domain" description="Tripartite ATP-independent periplasmic transporters DctQ component" evidence="10">
    <location>
        <begin position="27"/>
        <end position="155"/>
    </location>
</feature>
<keyword evidence="12" id="KW-1185">Reference proteome</keyword>
<evidence type="ECO:0000256" key="4">
    <source>
        <dbReference type="ARBA" id="ARBA00022519"/>
    </source>
</evidence>
<evidence type="ECO:0000256" key="6">
    <source>
        <dbReference type="ARBA" id="ARBA00022989"/>
    </source>
</evidence>
<evidence type="ECO:0000256" key="7">
    <source>
        <dbReference type="ARBA" id="ARBA00023136"/>
    </source>
</evidence>
<dbReference type="PANTHER" id="PTHR35011:SF2">
    <property type="entry name" value="2,3-DIKETO-L-GULONATE TRAP TRANSPORTER SMALL PERMEASE PROTEIN YIAM"/>
    <property type="match status" value="1"/>
</dbReference>
<dbReference type="Pfam" id="PF04290">
    <property type="entry name" value="DctQ"/>
    <property type="match status" value="1"/>
</dbReference>
<keyword evidence="2" id="KW-0813">Transport</keyword>
<dbReference type="AlphaFoldDB" id="A0A1Y1RT29"/>
<dbReference type="Proteomes" id="UP000192343">
    <property type="component" value="Unassembled WGS sequence"/>
</dbReference>
<proteinExistence type="inferred from homology"/>
<feature type="transmembrane region" description="Helical" evidence="9">
    <location>
        <begin position="12"/>
        <end position="31"/>
    </location>
</feature>
<dbReference type="GO" id="GO:0015740">
    <property type="term" value="P:C4-dicarboxylate transport"/>
    <property type="evidence" value="ECO:0007669"/>
    <property type="project" value="TreeGrafter"/>
</dbReference>
<protein>
    <recommendedName>
        <fullName evidence="10">Tripartite ATP-independent periplasmic transporters DctQ component domain-containing protein</fullName>
    </recommendedName>
</protein>
<evidence type="ECO:0000256" key="3">
    <source>
        <dbReference type="ARBA" id="ARBA00022475"/>
    </source>
</evidence>
<evidence type="ECO:0000256" key="5">
    <source>
        <dbReference type="ARBA" id="ARBA00022692"/>
    </source>
</evidence>
<comment type="subcellular location">
    <subcellularLocation>
        <location evidence="1">Cell inner membrane</location>
        <topology evidence="1">Multi-pass membrane protein</topology>
    </subcellularLocation>
</comment>
<keyword evidence="4" id="KW-0997">Cell inner membrane</keyword>
<evidence type="ECO:0000259" key="10">
    <source>
        <dbReference type="Pfam" id="PF04290"/>
    </source>
</evidence>
<sequence length="163" mass="18373">MKGILLRGYNLLISIVTVLLVLTTTFLIIIVFSNVIGRYFFNVSLAWAEEASRFLFIWAAFLGGVLAHEHYEHMNLDIFVRISHGKWRIAIIMASQIVTLVVLLIVFRGGLIATMDNLSWLSPALEIPYGYVYSVIPFASLLMAVQTLIRMARTINPPESEAE</sequence>
<comment type="similarity">
    <text evidence="8">Belongs to the TRAP transporter small permease family.</text>
</comment>
<keyword evidence="5 9" id="KW-0812">Transmembrane</keyword>
<keyword evidence="7 9" id="KW-0472">Membrane</keyword>
<dbReference type="EMBL" id="MWQY01000034">
    <property type="protein sequence ID" value="ORC30263.1"/>
    <property type="molecule type" value="Genomic_DNA"/>
</dbReference>
<dbReference type="PANTHER" id="PTHR35011">
    <property type="entry name" value="2,3-DIKETO-L-GULONATE TRAP TRANSPORTER SMALL PERMEASE PROTEIN YIAM"/>
    <property type="match status" value="1"/>
</dbReference>
<dbReference type="STRING" id="1963862.B4O97_18415"/>
<feature type="transmembrane region" description="Helical" evidence="9">
    <location>
        <begin position="51"/>
        <end position="68"/>
    </location>
</feature>
<keyword evidence="6 9" id="KW-1133">Transmembrane helix</keyword>
<accession>A0A1Y1RT29</accession>
<evidence type="ECO:0000256" key="1">
    <source>
        <dbReference type="ARBA" id="ARBA00004429"/>
    </source>
</evidence>
<evidence type="ECO:0000256" key="2">
    <source>
        <dbReference type="ARBA" id="ARBA00022448"/>
    </source>
</evidence>
<dbReference type="GO" id="GO:0022857">
    <property type="term" value="F:transmembrane transporter activity"/>
    <property type="evidence" value="ECO:0007669"/>
    <property type="project" value="TreeGrafter"/>
</dbReference>
<dbReference type="InterPro" id="IPR055348">
    <property type="entry name" value="DctQ"/>
</dbReference>
<evidence type="ECO:0000313" key="11">
    <source>
        <dbReference type="EMBL" id="ORC30263.1"/>
    </source>
</evidence>
<dbReference type="OrthoDB" id="9815614at2"/>
<dbReference type="GO" id="GO:0005886">
    <property type="term" value="C:plasma membrane"/>
    <property type="evidence" value="ECO:0007669"/>
    <property type="project" value="UniProtKB-SubCell"/>
</dbReference>
<evidence type="ECO:0000256" key="8">
    <source>
        <dbReference type="ARBA" id="ARBA00038436"/>
    </source>
</evidence>
<evidence type="ECO:0000313" key="12">
    <source>
        <dbReference type="Proteomes" id="UP000192343"/>
    </source>
</evidence>
<comment type="caution">
    <text evidence="11">The sequence shown here is derived from an EMBL/GenBank/DDBJ whole genome shotgun (WGS) entry which is preliminary data.</text>
</comment>